<dbReference type="InterPro" id="IPR050327">
    <property type="entry name" value="Proton-linked_MCT"/>
</dbReference>
<sequence>MDIKRRVEGSTWNWPLLVSVVFLNVCLPSLVYTYGVLLVNLANLGVPVWLGLSTPTISLLTYSLTQCWCRDAADSWGGTIGYRVLAIMGLMFVVLSLLLCAFLPYNFHPYVFGIFGGFGSSLLSAQVDAVIFDTYDTNFGTIRGLCFAGQAIGQSVFPHLITFLIDYYGYSYSFIVLSGIILQTLPVVMLLKIDETIKKRPISYIDKTYAIFNNDIIENGYTNELQLHDLGKKSWKSPSDDNAHQEAIVSDLHADISEYDDENNATITPPPSPEEKRRNIFGVEILPEIPEESEESDDNESNINEKNKNKLNKKRLSSAIKRLSVLGDSFDEYISKQVRRDSQADRDSISREYTEIEVTYDNISPVTDIQREKVFNSFNFRCQAAYTSLRRKMRVPSYRIYRLKRRIIYITSSINDTFIKPLTRSLSCWRFYLALILCFSKLSITAISLVLMPVVASQMKPKISMTDINILYSLHGFTWLCFLLCTPWLTQTPKRNFKYVTVLGLIISSGGCFLLARAKTYDLLSIGCVIGGFGFGAISSCWETAVQDFVGMRKWPKVNSTMETCSGILLFVFYLGILFLVDEEDGLQCALLILSAVLTGVTFMWTILAVVSLYLTKVRSLRPGRRCMF</sequence>
<evidence type="ECO:0000256" key="1">
    <source>
        <dbReference type="SAM" id="MobiDB-lite"/>
    </source>
</evidence>
<dbReference type="SUPFAM" id="SSF103473">
    <property type="entry name" value="MFS general substrate transporter"/>
    <property type="match status" value="1"/>
</dbReference>
<dbReference type="InParanoid" id="A0A6J1X6I1"/>
<feature type="transmembrane region" description="Helical" evidence="2">
    <location>
        <begin position="593"/>
        <end position="616"/>
    </location>
</feature>
<feature type="transmembrane region" description="Helical" evidence="2">
    <location>
        <begin position="468"/>
        <end position="490"/>
    </location>
</feature>
<dbReference type="PANTHER" id="PTHR11360">
    <property type="entry name" value="MONOCARBOXYLATE TRANSPORTER"/>
    <property type="match status" value="1"/>
</dbReference>
<reference evidence="4" key="1">
    <citation type="submission" date="2025-08" db="UniProtKB">
        <authorList>
            <consortium name="RefSeq"/>
        </authorList>
    </citation>
    <scope>IDENTIFICATION</scope>
    <source>
        <tissue evidence="4">Whole larvae</tissue>
    </source>
</reference>
<dbReference type="InterPro" id="IPR011701">
    <property type="entry name" value="MFS"/>
</dbReference>
<feature type="transmembrane region" description="Helical" evidence="2">
    <location>
        <begin position="110"/>
        <end position="132"/>
    </location>
</feature>
<protein>
    <submittedName>
        <fullName evidence="4">Uncharacterized protein LOC113523424</fullName>
    </submittedName>
</protein>
<dbReference type="GeneID" id="113523424"/>
<feature type="region of interest" description="Disordered" evidence="1">
    <location>
        <begin position="259"/>
        <end position="278"/>
    </location>
</feature>
<feature type="transmembrane region" description="Helical" evidence="2">
    <location>
        <begin position="12"/>
        <end position="34"/>
    </location>
</feature>
<organism evidence="3 4">
    <name type="scientific">Galleria mellonella</name>
    <name type="common">Greater wax moth</name>
    <dbReference type="NCBI Taxonomy" id="7137"/>
    <lineage>
        <taxon>Eukaryota</taxon>
        <taxon>Metazoa</taxon>
        <taxon>Ecdysozoa</taxon>
        <taxon>Arthropoda</taxon>
        <taxon>Hexapoda</taxon>
        <taxon>Insecta</taxon>
        <taxon>Pterygota</taxon>
        <taxon>Neoptera</taxon>
        <taxon>Endopterygota</taxon>
        <taxon>Lepidoptera</taxon>
        <taxon>Glossata</taxon>
        <taxon>Ditrysia</taxon>
        <taxon>Pyraloidea</taxon>
        <taxon>Pyralidae</taxon>
        <taxon>Galleriinae</taxon>
        <taxon>Galleria</taxon>
    </lineage>
</organism>
<dbReference type="KEGG" id="gmw:113523424"/>
<dbReference type="InterPro" id="IPR036259">
    <property type="entry name" value="MFS_trans_sf"/>
</dbReference>
<gene>
    <name evidence="4" type="primary">LOC113523424</name>
</gene>
<keyword evidence="2" id="KW-0812">Transmembrane</keyword>
<dbReference type="Proteomes" id="UP001652740">
    <property type="component" value="Unplaced"/>
</dbReference>
<keyword evidence="2" id="KW-0472">Membrane</keyword>
<evidence type="ECO:0000256" key="2">
    <source>
        <dbReference type="SAM" id="Phobius"/>
    </source>
</evidence>
<evidence type="ECO:0000313" key="4">
    <source>
        <dbReference type="RefSeq" id="XP_026765199.2"/>
    </source>
</evidence>
<dbReference type="Pfam" id="PF07690">
    <property type="entry name" value="MFS_1"/>
    <property type="match status" value="1"/>
</dbReference>
<dbReference type="GO" id="GO:0008028">
    <property type="term" value="F:monocarboxylic acid transmembrane transporter activity"/>
    <property type="evidence" value="ECO:0007669"/>
    <property type="project" value="TreeGrafter"/>
</dbReference>
<keyword evidence="2" id="KW-1133">Transmembrane helix</keyword>
<dbReference type="CDD" id="cd06174">
    <property type="entry name" value="MFS"/>
    <property type="match status" value="1"/>
</dbReference>
<feature type="transmembrane region" description="Helical" evidence="2">
    <location>
        <begin position="171"/>
        <end position="191"/>
    </location>
</feature>
<dbReference type="PANTHER" id="PTHR11360:SF284">
    <property type="entry name" value="EG:103B4.3 PROTEIN-RELATED"/>
    <property type="match status" value="1"/>
</dbReference>
<keyword evidence="3" id="KW-1185">Reference proteome</keyword>
<dbReference type="AlphaFoldDB" id="A0A6J1X6I1"/>
<feature type="compositionally biased region" description="Acidic residues" evidence="1">
    <location>
        <begin position="289"/>
        <end position="300"/>
    </location>
</feature>
<feature type="transmembrane region" description="Helical" evidence="2">
    <location>
        <begin position="497"/>
        <end position="517"/>
    </location>
</feature>
<dbReference type="Gene3D" id="1.20.1250.20">
    <property type="entry name" value="MFS general substrate transporter like domains"/>
    <property type="match status" value="2"/>
</dbReference>
<feature type="transmembrane region" description="Helical" evidence="2">
    <location>
        <begin position="84"/>
        <end position="104"/>
    </location>
</feature>
<feature type="transmembrane region" description="Helical" evidence="2">
    <location>
        <begin position="523"/>
        <end position="542"/>
    </location>
</feature>
<name>A0A6J1X6I1_GALME</name>
<evidence type="ECO:0000313" key="3">
    <source>
        <dbReference type="Proteomes" id="UP001652740"/>
    </source>
</evidence>
<feature type="transmembrane region" description="Helical" evidence="2">
    <location>
        <begin position="431"/>
        <end position="456"/>
    </location>
</feature>
<dbReference type="RefSeq" id="XP_026765199.2">
    <property type="nucleotide sequence ID" value="XM_026909398.3"/>
</dbReference>
<feature type="transmembrane region" description="Helical" evidence="2">
    <location>
        <begin position="46"/>
        <end position="64"/>
    </location>
</feature>
<feature type="region of interest" description="Disordered" evidence="1">
    <location>
        <begin position="287"/>
        <end position="306"/>
    </location>
</feature>
<feature type="transmembrane region" description="Helical" evidence="2">
    <location>
        <begin position="563"/>
        <end position="581"/>
    </location>
</feature>
<proteinExistence type="predicted"/>
<accession>A0A6J1X6I1</accession>